<feature type="coiled-coil region" evidence="7">
    <location>
        <begin position="163"/>
        <end position="229"/>
    </location>
</feature>
<dbReference type="AlphaFoldDB" id="A0AAU0UTZ9"/>
<keyword evidence="7" id="KW-0175">Coiled coil</keyword>
<evidence type="ECO:0000313" key="11">
    <source>
        <dbReference type="EMBL" id="WRO22753.1"/>
    </source>
</evidence>
<dbReference type="EMBL" id="CP121694">
    <property type="protein sequence ID" value="WRO22753.1"/>
    <property type="molecule type" value="Genomic_DNA"/>
</dbReference>
<accession>A0AAU0UTZ9</accession>
<dbReference type="KEGG" id="dbc:MFMK1_002592"/>
<dbReference type="PANTHER" id="PTHR32309">
    <property type="entry name" value="TYROSINE-PROTEIN KINASE"/>
    <property type="match status" value="1"/>
</dbReference>
<dbReference type="InterPro" id="IPR003856">
    <property type="entry name" value="LPS_length_determ_N"/>
</dbReference>
<evidence type="ECO:0000313" key="12">
    <source>
        <dbReference type="Proteomes" id="UP001329915"/>
    </source>
</evidence>
<proteinExistence type="inferred from homology"/>
<evidence type="ECO:0000256" key="2">
    <source>
        <dbReference type="ARBA" id="ARBA00006683"/>
    </source>
</evidence>
<keyword evidence="6 8" id="KW-0472">Membrane</keyword>
<feature type="domain" description="Polysaccharide chain length determinant N-terminal" evidence="9">
    <location>
        <begin position="11"/>
        <end position="85"/>
    </location>
</feature>
<dbReference type="GO" id="GO:0005886">
    <property type="term" value="C:plasma membrane"/>
    <property type="evidence" value="ECO:0007669"/>
    <property type="project" value="UniProtKB-SubCell"/>
</dbReference>
<feature type="transmembrane region" description="Helical" evidence="8">
    <location>
        <begin position="248"/>
        <end position="268"/>
    </location>
</feature>
<dbReference type="InterPro" id="IPR032807">
    <property type="entry name" value="GNVR"/>
</dbReference>
<evidence type="ECO:0000256" key="4">
    <source>
        <dbReference type="ARBA" id="ARBA00022692"/>
    </source>
</evidence>
<keyword evidence="12" id="KW-1185">Reference proteome</keyword>
<evidence type="ECO:0000256" key="6">
    <source>
        <dbReference type="ARBA" id="ARBA00023136"/>
    </source>
</evidence>
<dbReference type="GO" id="GO:0004713">
    <property type="term" value="F:protein tyrosine kinase activity"/>
    <property type="evidence" value="ECO:0007669"/>
    <property type="project" value="TreeGrafter"/>
</dbReference>
<dbReference type="Proteomes" id="UP001329915">
    <property type="component" value="Chromosome"/>
</dbReference>
<evidence type="ECO:0000256" key="7">
    <source>
        <dbReference type="SAM" id="Coils"/>
    </source>
</evidence>
<keyword evidence="3" id="KW-1003">Cell membrane</keyword>
<reference evidence="11 12" key="1">
    <citation type="submission" date="2023-04" db="EMBL/GenBank/DDBJ databases">
        <authorList>
            <person name="Hsu D."/>
        </authorList>
    </citation>
    <scope>NUCLEOTIDE SEQUENCE [LARGE SCALE GENOMIC DNA]</scope>
    <source>
        <strain evidence="11 12">MK1</strain>
    </source>
</reference>
<evidence type="ECO:0000256" key="5">
    <source>
        <dbReference type="ARBA" id="ARBA00022989"/>
    </source>
</evidence>
<keyword evidence="4 8" id="KW-0812">Transmembrane</keyword>
<dbReference type="Pfam" id="PF02706">
    <property type="entry name" value="Wzz"/>
    <property type="match status" value="1"/>
</dbReference>
<name>A0AAU0UTZ9_9FIRM</name>
<gene>
    <name evidence="11" type="ORF">MFMK1_002592</name>
</gene>
<feature type="transmembrane region" description="Helical" evidence="8">
    <location>
        <begin position="27"/>
        <end position="51"/>
    </location>
</feature>
<comment type="subcellular location">
    <subcellularLocation>
        <location evidence="1">Cell membrane</location>
        <topology evidence="1">Multi-pass membrane protein</topology>
    </subcellularLocation>
</comment>
<protein>
    <submittedName>
        <fullName evidence="11">Wzz/FepE/Etk N-terminal domain-containing protein</fullName>
    </submittedName>
</protein>
<organism evidence="11 12">
    <name type="scientific">Metallumcola ferriviriculae</name>
    <dbReference type="NCBI Taxonomy" id="3039180"/>
    <lineage>
        <taxon>Bacteria</taxon>
        <taxon>Bacillati</taxon>
        <taxon>Bacillota</taxon>
        <taxon>Clostridia</taxon>
        <taxon>Neomoorellales</taxon>
        <taxon>Desulfitibacteraceae</taxon>
        <taxon>Metallumcola</taxon>
    </lineage>
</organism>
<dbReference type="PANTHER" id="PTHR32309:SF13">
    <property type="entry name" value="FERRIC ENTEROBACTIN TRANSPORT PROTEIN FEPE"/>
    <property type="match status" value="1"/>
</dbReference>
<evidence type="ECO:0000259" key="9">
    <source>
        <dbReference type="Pfam" id="PF02706"/>
    </source>
</evidence>
<evidence type="ECO:0000256" key="1">
    <source>
        <dbReference type="ARBA" id="ARBA00004651"/>
    </source>
</evidence>
<evidence type="ECO:0000259" key="10">
    <source>
        <dbReference type="Pfam" id="PF13807"/>
    </source>
</evidence>
<comment type="similarity">
    <text evidence="2">Belongs to the CpsC/CapA family.</text>
</comment>
<evidence type="ECO:0000256" key="8">
    <source>
        <dbReference type="SAM" id="Phobius"/>
    </source>
</evidence>
<evidence type="ECO:0000256" key="3">
    <source>
        <dbReference type="ARBA" id="ARBA00022475"/>
    </source>
</evidence>
<sequence>MAEHEKEYYQDEIDLREIILVLFKWKWLIIGITIAAIIAAVVVTGLITPVYQTSAKLKLGNYTGSDYTNTTLAAQVLTAPDTLQQAAEKADSELSGQTLSAKVTASPVKGLNVIDLTIKHSNPEEAAAILNKLMAVYAELEQEDIADDKANIEEEMAAVGTEIGTTQATIDLAKQAIEELNNNTSLSSIERAFIQTNLYSELRSNQETRRSLSEEQRNLQENLENIKSSKVLTTAVVPNVPVKPNGKLNVAIAAVLGLMAGVFLAFAIEYFKDFNLSD</sequence>
<dbReference type="RefSeq" id="WP_366922151.1">
    <property type="nucleotide sequence ID" value="NZ_CP121694.1"/>
</dbReference>
<keyword evidence="5 8" id="KW-1133">Transmembrane helix</keyword>
<dbReference type="Pfam" id="PF13807">
    <property type="entry name" value="GNVR"/>
    <property type="match status" value="1"/>
</dbReference>
<feature type="domain" description="Tyrosine-protein kinase G-rich" evidence="10">
    <location>
        <begin position="197"/>
        <end position="267"/>
    </location>
</feature>
<dbReference type="InterPro" id="IPR050445">
    <property type="entry name" value="Bact_polysacc_biosynth/exp"/>
</dbReference>